<proteinExistence type="predicted"/>
<evidence type="ECO:0000256" key="1">
    <source>
        <dbReference type="SAM" id="MobiDB-lite"/>
    </source>
</evidence>
<organism evidence="2 3">
    <name type="scientific">Nephila pilipes</name>
    <name type="common">Giant wood spider</name>
    <name type="synonym">Nephila maculata</name>
    <dbReference type="NCBI Taxonomy" id="299642"/>
    <lineage>
        <taxon>Eukaryota</taxon>
        <taxon>Metazoa</taxon>
        <taxon>Ecdysozoa</taxon>
        <taxon>Arthropoda</taxon>
        <taxon>Chelicerata</taxon>
        <taxon>Arachnida</taxon>
        <taxon>Araneae</taxon>
        <taxon>Araneomorphae</taxon>
        <taxon>Entelegynae</taxon>
        <taxon>Araneoidea</taxon>
        <taxon>Nephilidae</taxon>
        <taxon>Nephila</taxon>
    </lineage>
</organism>
<protein>
    <submittedName>
        <fullName evidence="2">Uncharacterized protein</fullName>
    </submittedName>
</protein>
<feature type="region of interest" description="Disordered" evidence="1">
    <location>
        <begin position="97"/>
        <end position="136"/>
    </location>
</feature>
<dbReference type="AlphaFoldDB" id="A0A8X6K9C6"/>
<reference evidence="2" key="1">
    <citation type="submission" date="2020-08" db="EMBL/GenBank/DDBJ databases">
        <title>Multicomponent nature underlies the extraordinary mechanical properties of spider dragline silk.</title>
        <authorList>
            <person name="Kono N."/>
            <person name="Nakamura H."/>
            <person name="Mori M."/>
            <person name="Yoshida Y."/>
            <person name="Ohtoshi R."/>
            <person name="Malay A.D."/>
            <person name="Moran D.A.P."/>
            <person name="Tomita M."/>
            <person name="Numata K."/>
            <person name="Arakawa K."/>
        </authorList>
    </citation>
    <scope>NUCLEOTIDE SEQUENCE</scope>
</reference>
<keyword evidence="3" id="KW-1185">Reference proteome</keyword>
<evidence type="ECO:0000313" key="3">
    <source>
        <dbReference type="Proteomes" id="UP000887013"/>
    </source>
</evidence>
<name>A0A8X6K9C6_NEPPI</name>
<accession>A0A8X6K9C6</accession>
<gene>
    <name evidence="2" type="ORF">NPIL_181081</name>
</gene>
<evidence type="ECO:0000313" key="2">
    <source>
        <dbReference type="EMBL" id="GFS32940.1"/>
    </source>
</evidence>
<comment type="caution">
    <text evidence="2">The sequence shown here is derived from an EMBL/GenBank/DDBJ whole genome shotgun (WGS) entry which is preliminary data.</text>
</comment>
<dbReference type="EMBL" id="BMAW01088069">
    <property type="protein sequence ID" value="GFS32940.1"/>
    <property type="molecule type" value="Genomic_DNA"/>
</dbReference>
<sequence>MQNHSGSTSCIVSEPNERKRHSTLLCCESHGFKETLLNRSEGGETEKVQGTFRNFVAPDRGAAPSKIDYAPLLISNLESATRSVGWKAELSRGSFSLILPRPPGGPTRADGVEPEHSPIPVNTDLSQLRHWGGGPE</sequence>
<dbReference type="Proteomes" id="UP000887013">
    <property type="component" value="Unassembled WGS sequence"/>
</dbReference>